<protein>
    <submittedName>
        <fullName evidence="1">Uncharacterized protein</fullName>
    </submittedName>
</protein>
<accession>G8HS35</accession>
<keyword evidence="1" id="KW-0614">Plasmid</keyword>
<evidence type="ECO:0000313" key="1">
    <source>
        <dbReference type="EMBL" id="AET14260.1"/>
    </source>
</evidence>
<geneLocation type="plasmid" evidence="1">
    <name>pDH1A</name>
</geneLocation>
<reference evidence="1" key="1">
    <citation type="submission" date="2011-08" db="EMBL/GenBank/DDBJ databases">
        <title>Molecular characterization of the non-autonomous linear plasmid pDH1A of Debaryomyces hansenii.</title>
        <authorList>
            <person name="Satwika D."/>
            <person name="Klassen R."/>
            <person name="Meinhardt F."/>
        </authorList>
    </citation>
    <scope>NUCLEOTIDE SEQUENCE</scope>
    <source>
        <strain evidence="1">CBS 770</strain>
        <plasmid evidence="1">pDH1A</plasmid>
    </source>
</reference>
<name>G8HS35_DEBHN</name>
<dbReference type="EMBL" id="JN624283">
    <property type="protein sequence ID" value="AET14260.1"/>
    <property type="molecule type" value="Genomic_DNA"/>
</dbReference>
<sequence length="119" mass="14402">MVLIIYIFDNNSKLTPKDEYDEKFISNEIKYIKVKTIDEIKDHLLDKTYEHNFNKDYIIITKTNKIRLQNLYYKFDHHYIIDDDFIFEDLKVINNGDYDVETCIEDHMIGNNHDICNIC</sequence>
<dbReference type="VEuPathDB" id="FungiDB:DEHA2B11374g"/>
<proteinExistence type="predicted"/>
<organism evidence="1">
    <name type="scientific">Debaryomyces hansenii</name>
    <name type="common">Yeast</name>
    <name type="synonym">Torulaspora hansenii</name>
    <dbReference type="NCBI Taxonomy" id="4959"/>
    <lineage>
        <taxon>Eukaryota</taxon>
        <taxon>Fungi</taxon>
        <taxon>Dikarya</taxon>
        <taxon>Ascomycota</taxon>
        <taxon>Saccharomycotina</taxon>
        <taxon>Pichiomycetes</taxon>
        <taxon>Debaryomycetaceae</taxon>
        <taxon>Debaryomyces</taxon>
    </lineage>
</organism>
<dbReference type="AlphaFoldDB" id="G8HS35"/>